<dbReference type="InterPro" id="IPR050324">
    <property type="entry name" value="CDP-alcohol_PTase-I"/>
</dbReference>
<keyword evidence="11" id="KW-0443">Lipid metabolism</keyword>
<dbReference type="EMBL" id="DVNH01000021">
    <property type="protein sequence ID" value="HIU51592.1"/>
    <property type="molecule type" value="Genomic_DNA"/>
</dbReference>
<comment type="catalytic activity">
    <reaction evidence="15">
        <text>a CDP-1,2-diacyl-sn-glycerol + sn-glycerol 3-phosphate = a 1,2-diacyl-sn-glycero-3-phospho-(1'-sn-glycero-3'-phosphate) + CMP + H(+)</text>
        <dbReference type="Rhea" id="RHEA:12593"/>
        <dbReference type="ChEBI" id="CHEBI:15378"/>
        <dbReference type="ChEBI" id="CHEBI:57597"/>
        <dbReference type="ChEBI" id="CHEBI:58332"/>
        <dbReference type="ChEBI" id="CHEBI:60110"/>
        <dbReference type="ChEBI" id="CHEBI:60377"/>
        <dbReference type="EC" id="2.7.8.5"/>
    </reaction>
</comment>
<keyword evidence="9 18" id="KW-0812">Transmembrane</keyword>
<comment type="function">
    <text evidence="1">This protein catalyzes the committed step to the synthesis of the acidic phospholipids.</text>
</comment>
<evidence type="ECO:0000256" key="18">
    <source>
        <dbReference type="SAM" id="Phobius"/>
    </source>
</evidence>
<dbReference type="AlphaFoldDB" id="A0A9D1S9L7"/>
<organism evidence="19 20">
    <name type="scientific">Candidatus Merdicola faecigallinarum</name>
    <dbReference type="NCBI Taxonomy" id="2840862"/>
    <lineage>
        <taxon>Bacteria</taxon>
        <taxon>Bacillati</taxon>
        <taxon>Bacillota</taxon>
        <taxon>Clostridia</taxon>
        <taxon>Candidatus Merdicola</taxon>
    </lineage>
</organism>
<dbReference type="EC" id="2.7.8.5" evidence="5 16"/>
<evidence type="ECO:0000256" key="8">
    <source>
        <dbReference type="ARBA" id="ARBA00022679"/>
    </source>
</evidence>
<feature type="transmembrane region" description="Helical" evidence="18">
    <location>
        <begin position="166"/>
        <end position="191"/>
    </location>
</feature>
<dbReference type="Pfam" id="PF01066">
    <property type="entry name" value="CDP-OH_P_transf"/>
    <property type="match status" value="1"/>
</dbReference>
<keyword evidence="10 18" id="KW-1133">Transmembrane helix</keyword>
<comment type="subcellular location">
    <subcellularLocation>
        <location evidence="2">Membrane</location>
        <topology evidence="2">Multi-pass membrane protein</topology>
    </subcellularLocation>
</comment>
<evidence type="ECO:0000256" key="5">
    <source>
        <dbReference type="ARBA" id="ARBA00013170"/>
    </source>
</evidence>
<evidence type="ECO:0000256" key="13">
    <source>
        <dbReference type="ARBA" id="ARBA00023209"/>
    </source>
</evidence>
<dbReference type="InterPro" id="IPR000462">
    <property type="entry name" value="CDP-OH_P_trans"/>
</dbReference>
<evidence type="ECO:0000256" key="12">
    <source>
        <dbReference type="ARBA" id="ARBA00023136"/>
    </source>
</evidence>
<feature type="transmembrane region" description="Helical" evidence="18">
    <location>
        <begin position="30"/>
        <end position="49"/>
    </location>
</feature>
<name>A0A9D1S9L7_9FIRM</name>
<dbReference type="GO" id="GO:0046474">
    <property type="term" value="P:glycerophospholipid biosynthetic process"/>
    <property type="evidence" value="ECO:0007669"/>
    <property type="project" value="TreeGrafter"/>
</dbReference>
<reference evidence="19" key="2">
    <citation type="journal article" date="2021" name="PeerJ">
        <title>Extensive microbial diversity within the chicken gut microbiome revealed by metagenomics and culture.</title>
        <authorList>
            <person name="Gilroy R."/>
            <person name="Ravi A."/>
            <person name="Getino M."/>
            <person name="Pursley I."/>
            <person name="Horton D.L."/>
            <person name="Alikhan N.F."/>
            <person name="Baker D."/>
            <person name="Gharbi K."/>
            <person name="Hall N."/>
            <person name="Watson M."/>
            <person name="Adriaenssens E.M."/>
            <person name="Foster-Nyarko E."/>
            <person name="Jarju S."/>
            <person name="Secka A."/>
            <person name="Antonio M."/>
            <person name="Oren A."/>
            <person name="Chaudhuri R.R."/>
            <person name="La Ragione R."/>
            <person name="Hildebrand F."/>
            <person name="Pallen M.J."/>
        </authorList>
    </citation>
    <scope>NUCLEOTIDE SEQUENCE</scope>
    <source>
        <strain evidence="19">CHK195-15760</strain>
    </source>
</reference>
<keyword evidence="8 17" id="KW-0808">Transferase</keyword>
<evidence type="ECO:0000256" key="6">
    <source>
        <dbReference type="ARBA" id="ARBA00014944"/>
    </source>
</evidence>
<evidence type="ECO:0000256" key="9">
    <source>
        <dbReference type="ARBA" id="ARBA00022692"/>
    </source>
</evidence>
<reference evidence="19" key="1">
    <citation type="submission" date="2020-10" db="EMBL/GenBank/DDBJ databases">
        <authorList>
            <person name="Gilroy R."/>
        </authorList>
    </citation>
    <scope>NUCLEOTIDE SEQUENCE</scope>
    <source>
        <strain evidence="19">CHK195-15760</strain>
    </source>
</reference>
<accession>A0A9D1S9L7</accession>
<evidence type="ECO:0000256" key="10">
    <source>
        <dbReference type="ARBA" id="ARBA00022989"/>
    </source>
</evidence>
<sequence length="201" mass="22252">MNLANKLTIFRIILVPIMVLIPYLGIDTYIMGIPLTWIIVAIIFLIAAITDKLDGYIARSRNQITNFGKFLDPIADKILVLAAMIMLVESNNRLPAWIPIIVLFREFVVSGYRLIAVEQGGKVIAASIWGKLKTVTQMSALVLALIDMHPYATCLMNKALLTPGEFTLNAIASLLMTISVIATIFSGWDYIKGGKELLKNK</sequence>
<dbReference type="PROSITE" id="PS00379">
    <property type="entry name" value="CDP_ALCOHOL_P_TRANSF"/>
    <property type="match status" value="1"/>
</dbReference>
<feature type="transmembrane region" description="Helical" evidence="18">
    <location>
        <begin position="7"/>
        <end position="24"/>
    </location>
</feature>
<evidence type="ECO:0000256" key="14">
    <source>
        <dbReference type="ARBA" id="ARBA00023264"/>
    </source>
</evidence>
<dbReference type="PIRSF" id="PIRSF000847">
    <property type="entry name" value="Phos_ph_gly_syn"/>
    <property type="match status" value="1"/>
</dbReference>
<dbReference type="GO" id="GO:0016020">
    <property type="term" value="C:membrane"/>
    <property type="evidence" value="ECO:0007669"/>
    <property type="project" value="UniProtKB-SubCell"/>
</dbReference>
<keyword evidence="12 18" id="KW-0472">Membrane</keyword>
<dbReference type="Gene3D" id="1.20.120.1760">
    <property type="match status" value="1"/>
</dbReference>
<protein>
    <recommendedName>
        <fullName evidence="6 16">CDP-diacylglycerol--glycerol-3-phosphate 3-phosphatidyltransferase</fullName>
        <ecNumber evidence="5 16">2.7.8.5</ecNumber>
    </recommendedName>
</protein>
<dbReference type="GO" id="GO:0008444">
    <property type="term" value="F:CDP-diacylglycerol-glycerol-3-phosphate 3-phosphatidyltransferase activity"/>
    <property type="evidence" value="ECO:0007669"/>
    <property type="project" value="UniProtKB-UniRule"/>
</dbReference>
<dbReference type="InterPro" id="IPR048254">
    <property type="entry name" value="CDP_ALCOHOL_P_TRANSF_CS"/>
</dbReference>
<dbReference type="Proteomes" id="UP000824093">
    <property type="component" value="Unassembled WGS sequence"/>
</dbReference>
<keyword evidence="13" id="KW-0594">Phospholipid biosynthesis</keyword>
<dbReference type="NCBIfam" id="TIGR00560">
    <property type="entry name" value="pgsA"/>
    <property type="match status" value="1"/>
</dbReference>
<evidence type="ECO:0000256" key="16">
    <source>
        <dbReference type="NCBIfam" id="TIGR00560"/>
    </source>
</evidence>
<proteinExistence type="inferred from homology"/>
<keyword evidence="14" id="KW-1208">Phospholipid metabolism</keyword>
<evidence type="ECO:0000313" key="20">
    <source>
        <dbReference type="Proteomes" id="UP000824093"/>
    </source>
</evidence>
<evidence type="ECO:0000256" key="2">
    <source>
        <dbReference type="ARBA" id="ARBA00004141"/>
    </source>
</evidence>
<keyword evidence="7" id="KW-0444">Lipid biosynthesis</keyword>
<dbReference type="PANTHER" id="PTHR14269:SF62">
    <property type="entry name" value="CDP-DIACYLGLYCEROL--GLYCEROL-3-PHOSPHATE 3-PHOSPHATIDYLTRANSFERASE 1, CHLOROPLASTIC"/>
    <property type="match status" value="1"/>
</dbReference>
<comment type="caution">
    <text evidence="19">The sequence shown here is derived from an EMBL/GenBank/DDBJ whole genome shotgun (WGS) entry which is preliminary data.</text>
</comment>
<dbReference type="PANTHER" id="PTHR14269">
    <property type="entry name" value="CDP-DIACYLGLYCEROL--GLYCEROL-3-PHOSPHATE 3-PHOSPHATIDYLTRANSFERASE-RELATED"/>
    <property type="match status" value="1"/>
</dbReference>
<evidence type="ECO:0000256" key="7">
    <source>
        <dbReference type="ARBA" id="ARBA00022516"/>
    </source>
</evidence>
<dbReference type="InterPro" id="IPR004570">
    <property type="entry name" value="Phosphatidylglycerol_P_synth"/>
</dbReference>
<dbReference type="InterPro" id="IPR043130">
    <property type="entry name" value="CDP-OH_PTrfase_TM_dom"/>
</dbReference>
<gene>
    <name evidence="19" type="primary">pgsA</name>
    <name evidence="19" type="ORF">IAB70_03080</name>
</gene>
<comment type="pathway">
    <text evidence="3">Phospholipid metabolism; phosphatidylglycerol biosynthesis; phosphatidylglycerol from CDP-diacylglycerol: step 1/2.</text>
</comment>
<evidence type="ECO:0000256" key="17">
    <source>
        <dbReference type="RuleBase" id="RU003750"/>
    </source>
</evidence>
<evidence type="ECO:0000256" key="3">
    <source>
        <dbReference type="ARBA" id="ARBA00005042"/>
    </source>
</evidence>
<evidence type="ECO:0000313" key="19">
    <source>
        <dbReference type="EMBL" id="HIU51592.1"/>
    </source>
</evidence>
<evidence type="ECO:0000256" key="15">
    <source>
        <dbReference type="ARBA" id="ARBA00048586"/>
    </source>
</evidence>
<evidence type="ECO:0000256" key="4">
    <source>
        <dbReference type="ARBA" id="ARBA00010441"/>
    </source>
</evidence>
<evidence type="ECO:0000256" key="11">
    <source>
        <dbReference type="ARBA" id="ARBA00023098"/>
    </source>
</evidence>
<evidence type="ECO:0000256" key="1">
    <source>
        <dbReference type="ARBA" id="ARBA00003973"/>
    </source>
</evidence>
<comment type="similarity">
    <text evidence="4 17">Belongs to the CDP-alcohol phosphatidyltransferase class-I family.</text>
</comment>